<evidence type="ECO:0000256" key="2">
    <source>
        <dbReference type="SAM" id="Phobius"/>
    </source>
</evidence>
<organism evidence="4 5">
    <name type="scientific">Apatococcus fuscideae</name>
    <dbReference type="NCBI Taxonomy" id="2026836"/>
    <lineage>
        <taxon>Eukaryota</taxon>
        <taxon>Viridiplantae</taxon>
        <taxon>Chlorophyta</taxon>
        <taxon>core chlorophytes</taxon>
        <taxon>Trebouxiophyceae</taxon>
        <taxon>Chlorellales</taxon>
        <taxon>Chlorellaceae</taxon>
        <taxon>Apatococcus</taxon>
    </lineage>
</organism>
<evidence type="ECO:0000313" key="4">
    <source>
        <dbReference type="EMBL" id="KAK9862328.1"/>
    </source>
</evidence>
<dbReference type="GO" id="GO:0005227">
    <property type="term" value="F:calcium-activated cation channel activity"/>
    <property type="evidence" value="ECO:0007669"/>
    <property type="project" value="InterPro"/>
</dbReference>
<dbReference type="InterPro" id="IPR032880">
    <property type="entry name" value="CSC1/OSCA1-like_N"/>
</dbReference>
<evidence type="ECO:0000259" key="3">
    <source>
        <dbReference type="Pfam" id="PF13967"/>
    </source>
</evidence>
<evidence type="ECO:0000256" key="1">
    <source>
        <dbReference type="SAM" id="MobiDB-lite"/>
    </source>
</evidence>
<dbReference type="PANTHER" id="PTHR13018">
    <property type="entry name" value="PROBABLE MEMBRANE PROTEIN DUF221-RELATED"/>
    <property type="match status" value="1"/>
</dbReference>
<dbReference type="PANTHER" id="PTHR13018:SF5">
    <property type="entry name" value="RE44586P"/>
    <property type="match status" value="1"/>
</dbReference>
<feature type="transmembrane region" description="Helical" evidence="2">
    <location>
        <begin position="36"/>
        <end position="57"/>
    </location>
</feature>
<dbReference type="AlphaFoldDB" id="A0AAW1SZ24"/>
<feature type="transmembrane region" description="Helical" evidence="2">
    <location>
        <begin position="177"/>
        <end position="198"/>
    </location>
</feature>
<dbReference type="Proteomes" id="UP001485043">
    <property type="component" value="Unassembled WGS sequence"/>
</dbReference>
<feature type="region of interest" description="Disordered" evidence="1">
    <location>
        <begin position="282"/>
        <end position="372"/>
    </location>
</feature>
<comment type="caution">
    <text evidence="4">The sequence shown here is derived from an EMBL/GenBank/DDBJ whole genome shotgun (WGS) entry which is preliminary data.</text>
</comment>
<evidence type="ECO:0000313" key="5">
    <source>
        <dbReference type="Proteomes" id="UP001485043"/>
    </source>
</evidence>
<keyword evidence="2" id="KW-1133">Transmembrane helix</keyword>
<proteinExistence type="predicted"/>
<feature type="compositionally biased region" description="Low complexity" evidence="1">
    <location>
        <begin position="289"/>
        <end position="304"/>
    </location>
</feature>
<name>A0AAW1SZ24_9CHLO</name>
<accession>A0AAW1SZ24</accession>
<dbReference type="Pfam" id="PF13967">
    <property type="entry name" value="RSN1_TM"/>
    <property type="match status" value="1"/>
</dbReference>
<sequence>MPALLEFCECARAPGLFDLQRPSTRPLSARVTDNQIVTSIWFDLAFGAIFLLLFGILRSRFAIYRSRELLPQVWIKPPPMPQGGFHQFWSWLGPIFTVTDMDLLHSAGLDALIISWMNLLGIQIFLPLAVLGCVMLIPVYKIHGDRIRKNAADDVKHVASASAFNELTASNLSHGSAYYWFTFVYVYIATAWICWLLTRYYKSYLVLRQRYVMCGEEEVNVWTQHYSGEKTSQSRQLQGKSNPFMQIRRLVDPTALDSILEEGPELEHRGLATSSVQRLARMNAKRSMSAASSAASSSAGSSGSPRAVPSTHLRKGSPLKPRAIAMGPLPDADMLLPQGTKGPALSGPPSAYHTPDRHSAELEASSEAQEAAHGNMALGLTGDPATPHFKFSTDEARVARRWVNKAPDLHERIGLAGAVGIGRSFSPE</sequence>
<keyword evidence="2" id="KW-0812">Transmembrane</keyword>
<protein>
    <recommendedName>
        <fullName evidence="3">CSC1/OSCA1-like N-terminal transmembrane domain-containing protein</fullName>
    </recommendedName>
</protein>
<feature type="domain" description="CSC1/OSCA1-like N-terminal transmembrane" evidence="3">
    <location>
        <begin position="36"/>
        <end position="199"/>
    </location>
</feature>
<dbReference type="GO" id="GO:0005886">
    <property type="term" value="C:plasma membrane"/>
    <property type="evidence" value="ECO:0007669"/>
    <property type="project" value="TreeGrafter"/>
</dbReference>
<dbReference type="EMBL" id="JALJOV010000623">
    <property type="protein sequence ID" value="KAK9862328.1"/>
    <property type="molecule type" value="Genomic_DNA"/>
</dbReference>
<keyword evidence="5" id="KW-1185">Reference proteome</keyword>
<gene>
    <name evidence="4" type="ORF">WJX84_002637</name>
</gene>
<reference evidence="4 5" key="1">
    <citation type="journal article" date="2024" name="Nat. Commun.">
        <title>Phylogenomics reveals the evolutionary origins of lichenization in chlorophyte algae.</title>
        <authorList>
            <person name="Puginier C."/>
            <person name="Libourel C."/>
            <person name="Otte J."/>
            <person name="Skaloud P."/>
            <person name="Haon M."/>
            <person name="Grisel S."/>
            <person name="Petersen M."/>
            <person name="Berrin J.G."/>
            <person name="Delaux P.M."/>
            <person name="Dal Grande F."/>
            <person name="Keller J."/>
        </authorList>
    </citation>
    <scope>NUCLEOTIDE SEQUENCE [LARGE SCALE GENOMIC DNA]</scope>
    <source>
        <strain evidence="4 5">SAG 2523</strain>
    </source>
</reference>
<dbReference type="InterPro" id="IPR045122">
    <property type="entry name" value="Csc1-like"/>
</dbReference>
<keyword evidence="2" id="KW-0472">Membrane</keyword>
<feature type="transmembrane region" description="Helical" evidence="2">
    <location>
        <begin position="119"/>
        <end position="140"/>
    </location>
</feature>
<feature type="compositionally biased region" description="Low complexity" evidence="1">
    <location>
        <begin position="362"/>
        <end position="372"/>
    </location>
</feature>